<dbReference type="EMBL" id="JANBPG010002219">
    <property type="protein sequence ID" value="KAJ1886607.1"/>
    <property type="molecule type" value="Genomic_DNA"/>
</dbReference>
<proteinExistence type="predicted"/>
<evidence type="ECO:0000313" key="2">
    <source>
        <dbReference type="Proteomes" id="UP001150581"/>
    </source>
</evidence>
<organism evidence="1 2">
    <name type="scientific">Kickxella alabastrina</name>
    <dbReference type="NCBI Taxonomy" id="61397"/>
    <lineage>
        <taxon>Eukaryota</taxon>
        <taxon>Fungi</taxon>
        <taxon>Fungi incertae sedis</taxon>
        <taxon>Zoopagomycota</taxon>
        <taxon>Kickxellomycotina</taxon>
        <taxon>Kickxellomycetes</taxon>
        <taxon>Kickxellales</taxon>
        <taxon>Kickxellaceae</taxon>
        <taxon>Kickxella</taxon>
    </lineage>
</organism>
<gene>
    <name evidence="1" type="primary">PMC1_4</name>
    <name evidence="1" type="ORF">LPJ66_009546</name>
</gene>
<sequence>MAPATGGSSERTPLLPGGSSLARGSGAVPSNSTFGVTPEQLTNMLDPKDPDSLRELGGPAEICKALKVDPKVGLKQREQIGFNGEQQSEPFQARREVFGRNTLPEAHQVTFWQLLVAAYNDRTLIMLTIAAAVSLAVGIYDDTFGSHKNDDVKVGWVEGAAIFLAVLVVCFTNAINDYQKEMQFQKLNAKKEDRTVKVRRDGNEIEIGVQEINVGDILLIEPGDIIPVDGVYLTGHNMTCDESSATGESDAIKKGTLDEGRDPFILSGAKVLEGVGSMVVVAVGPRSFYGKIMMAMRQGEASETPLQLKLDILAEQIAKYGMSAAILLLITLTVKYLVKCAMAPEFPPYSIMFSHFVSIVIESITVVVVAVPEGLPMAVTISLAYATTKMLKDGNLVRQLAACETMGGATVVCTDKTGTLTQNKMTVVRGYVAGHELRSRSNAQAFYNELSEDVQSLLLESIAINSTAFEGPDEKGQIEFIGSKSECALLGFGKLCGLDYRSTRADNKPVRVYPFSSEKKTMTTIVPTKSDNKFRVHAKGASEIVLRSCTKYLNQDGEVVHLDDDTRT</sequence>
<evidence type="ECO:0000313" key="1">
    <source>
        <dbReference type="EMBL" id="KAJ1886607.1"/>
    </source>
</evidence>
<dbReference type="Proteomes" id="UP001150581">
    <property type="component" value="Unassembled WGS sequence"/>
</dbReference>
<reference evidence="1" key="1">
    <citation type="submission" date="2022-07" db="EMBL/GenBank/DDBJ databases">
        <title>Phylogenomic reconstructions and comparative analyses of Kickxellomycotina fungi.</title>
        <authorList>
            <person name="Reynolds N.K."/>
            <person name="Stajich J.E."/>
            <person name="Barry K."/>
            <person name="Grigoriev I.V."/>
            <person name="Crous P."/>
            <person name="Smith M.E."/>
        </authorList>
    </citation>
    <scope>NUCLEOTIDE SEQUENCE</scope>
    <source>
        <strain evidence="1">Benny 63K</strain>
    </source>
</reference>
<feature type="non-terminal residue" evidence="1">
    <location>
        <position position="568"/>
    </location>
</feature>
<comment type="caution">
    <text evidence="1">The sequence shown here is derived from an EMBL/GenBank/DDBJ whole genome shotgun (WGS) entry which is preliminary data.</text>
</comment>
<protein>
    <submittedName>
        <fullName evidence="1">Plasma membrane calcium</fullName>
    </submittedName>
</protein>
<keyword evidence="2" id="KW-1185">Reference proteome</keyword>
<accession>A0ACC1I4J2</accession>
<name>A0ACC1I4J2_9FUNG</name>